<evidence type="ECO:0000259" key="10">
    <source>
        <dbReference type="SMART" id="SM01047"/>
    </source>
</evidence>
<evidence type="ECO:0000256" key="3">
    <source>
        <dbReference type="ARBA" id="ARBA00022763"/>
    </source>
</evidence>
<dbReference type="PANTHER" id="PTHR12695">
    <property type="entry name" value="GENERAL TRANSCRIPTION FACTOR IIH SUBUNIT 2"/>
    <property type="match status" value="1"/>
</dbReference>
<dbReference type="Pfam" id="PF04056">
    <property type="entry name" value="Ssl1"/>
    <property type="match status" value="1"/>
</dbReference>
<gene>
    <name evidence="11" type="ORF">M9Y10_010026</name>
</gene>
<dbReference type="SMART" id="SM00327">
    <property type="entry name" value="VWA"/>
    <property type="match status" value="1"/>
</dbReference>
<keyword evidence="5" id="KW-0805">Transcription regulation</keyword>
<keyword evidence="7" id="KW-0234">DNA repair</keyword>
<organism evidence="11 12">
    <name type="scientific">Tritrichomonas musculus</name>
    <dbReference type="NCBI Taxonomy" id="1915356"/>
    <lineage>
        <taxon>Eukaryota</taxon>
        <taxon>Metamonada</taxon>
        <taxon>Parabasalia</taxon>
        <taxon>Tritrichomonadida</taxon>
        <taxon>Tritrichomonadidae</taxon>
        <taxon>Tritrichomonas</taxon>
    </lineage>
</organism>
<evidence type="ECO:0000256" key="1">
    <source>
        <dbReference type="ARBA" id="ARBA00004123"/>
    </source>
</evidence>
<dbReference type="PANTHER" id="PTHR12695:SF2">
    <property type="entry name" value="GENERAL TRANSCRIPTION FACTOR IIH SUBUNIT 2-RELATED"/>
    <property type="match status" value="1"/>
</dbReference>
<dbReference type="SMART" id="SM01047">
    <property type="entry name" value="C1_4"/>
    <property type="match status" value="1"/>
</dbReference>
<feature type="domain" description="TFIIH C1-like" evidence="10">
    <location>
        <begin position="346"/>
        <end position="387"/>
    </location>
</feature>
<protein>
    <submittedName>
        <fullName evidence="11">General transcription factor IIH subunit 2</fullName>
    </submittedName>
</protein>
<dbReference type="InterPro" id="IPR007198">
    <property type="entry name" value="Ssl1-like"/>
</dbReference>
<evidence type="ECO:0000256" key="2">
    <source>
        <dbReference type="ARBA" id="ARBA00006092"/>
    </source>
</evidence>
<name>A0ABR2IR36_9EUKA</name>
<reference evidence="11 12" key="1">
    <citation type="submission" date="2024-04" db="EMBL/GenBank/DDBJ databases">
        <title>Tritrichomonas musculus Genome.</title>
        <authorList>
            <person name="Alves-Ferreira E."/>
            <person name="Grigg M."/>
            <person name="Lorenzi H."/>
            <person name="Galac M."/>
        </authorList>
    </citation>
    <scope>NUCLEOTIDE SEQUENCE [LARGE SCALE GENOMIC DNA]</scope>
    <source>
        <strain evidence="11 12">EAF2021</strain>
    </source>
</reference>
<dbReference type="InterPro" id="IPR013083">
    <property type="entry name" value="Znf_RING/FYVE/PHD"/>
</dbReference>
<dbReference type="SUPFAM" id="SSF57889">
    <property type="entry name" value="Cysteine-rich domain"/>
    <property type="match status" value="1"/>
</dbReference>
<keyword evidence="8" id="KW-0539">Nucleus</keyword>
<dbReference type="Proteomes" id="UP001470230">
    <property type="component" value="Unassembled WGS sequence"/>
</dbReference>
<feature type="domain" description="VWFA" evidence="9">
    <location>
        <begin position="64"/>
        <end position="243"/>
    </location>
</feature>
<keyword evidence="12" id="KW-1185">Reference proteome</keyword>
<comment type="similarity">
    <text evidence="2">Belongs to the GTF2H2 family.</text>
</comment>
<keyword evidence="6" id="KW-0804">Transcription</keyword>
<dbReference type="InterPro" id="IPR002035">
    <property type="entry name" value="VWF_A"/>
</dbReference>
<keyword evidence="4" id="KW-0862">Zinc</keyword>
<evidence type="ECO:0000313" key="12">
    <source>
        <dbReference type="Proteomes" id="UP001470230"/>
    </source>
</evidence>
<dbReference type="Gene3D" id="3.40.50.410">
    <property type="entry name" value="von Willebrand factor, type A domain"/>
    <property type="match status" value="1"/>
</dbReference>
<dbReference type="InterPro" id="IPR046349">
    <property type="entry name" value="C1-like_sf"/>
</dbReference>
<comment type="subcellular location">
    <subcellularLocation>
        <location evidence="1">Nucleus</location>
    </subcellularLocation>
</comment>
<sequence>MSSQRNEDDPESNDLKKWEIMNRTWDPYEVNEKGELVQLINTENWQSETNRRKLALRNKSRGLIRSIVIVLDLSDIGLNSRDFGCSRIQLYKQALRTFIINFFEQNPISQISIVSASNGKAQILTYLCGSADVHLNCIEHLDDYSEEGVPSIHNAMNVSLALLKSAAKYSTKEVMMIYGSLHSCDITPIDPIIKKLCTNNVIVSVIGFGASVFILRRLSIETGGTYLVPLNSDHFNDILKANIEPPEWSSKFQRLEFIPFGFVYNKDDNIPSFDVSELRSQNDALPKYDGLSCPNCNFRVFAVPVYCPSCGILLLTPDNISRTKFQLVALPPFQKVEPNNQSELMVCSTCCMREKEMFMCPKCQAICCSKCNKFIHEILNRCPSCALLNIV</sequence>
<evidence type="ECO:0000256" key="5">
    <source>
        <dbReference type="ARBA" id="ARBA00023015"/>
    </source>
</evidence>
<evidence type="ECO:0000259" key="9">
    <source>
        <dbReference type="SMART" id="SM00327"/>
    </source>
</evidence>
<evidence type="ECO:0000256" key="8">
    <source>
        <dbReference type="ARBA" id="ARBA00023242"/>
    </source>
</evidence>
<accession>A0ABR2IR36</accession>
<evidence type="ECO:0000256" key="7">
    <source>
        <dbReference type="ARBA" id="ARBA00023204"/>
    </source>
</evidence>
<dbReference type="InterPro" id="IPR004595">
    <property type="entry name" value="TFIIH_C1-like_dom"/>
</dbReference>
<evidence type="ECO:0000256" key="6">
    <source>
        <dbReference type="ARBA" id="ARBA00023163"/>
    </source>
</evidence>
<evidence type="ECO:0000313" key="11">
    <source>
        <dbReference type="EMBL" id="KAK8867057.1"/>
    </source>
</evidence>
<dbReference type="SUPFAM" id="SSF53300">
    <property type="entry name" value="vWA-like"/>
    <property type="match status" value="1"/>
</dbReference>
<keyword evidence="3" id="KW-0227">DNA damage</keyword>
<keyword evidence="4" id="KW-0479">Metal-binding</keyword>
<comment type="caution">
    <text evidence="11">The sequence shown here is derived from an EMBL/GenBank/DDBJ whole genome shotgun (WGS) entry which is preliminary data.</text>
</comment>
<keyword evidence="4" id="KW-0863">Zinc-finger</keyword>
<evidence type="ECO:0000256" key="4">
    <source>
        <dbReference type="ARBA" id="ARBA00022771"/>
    </source>
</evidence>
<dbReference type="Gene3D" id="3.30.40.10">
    <property type="entry name" value="Zinc/RING finger domain, C3HC4 (zinc finger)"/>
    <property type="match status" value="1"/>
</dbReference>
<dbReference type="EMBL" id="JAPFFF010000015">
    <property type="protein sequence ID" value="KAK8867057.1"/>
    <property type="molecule type" value="Genomic_DNA"/>
</dbReference>
<dbReference type="InterPro" id="IPR036465">
    <property type="entry name" value="vWFA_dom_sf"/>
</dbReference>
<proteinExistence type="inferred from homology"/>